<protein>
    <submittedName>
        <fullName evidence="8">Cytochrome C oxidase subunit IV family protein</fullName>
    </submittedName>
</protein>
<reference evidence="8" key="1">
    <citation type="submission" date="2020-06" db="EMBL/GenBank/DDBJ databases">
        <title>Insight into the genomes of haloalkaliphilic bacilli from Kenyan soda lakes.</title>
        <authorList>
            <person name="Mwirichia R."/>
            <person name="Villamizar G.C."/>
            <person name="Poehlein A."/>
            <person name="Mugweru J."/>
            <person name="Kipnyargis A."/>
            <person name="Kiplimo D."/>
            <person name="Orwa P."/>
            <person name="Daniel R."/>
        </authorList>
    </citation>
    <scope>NUCLEOTIDE SEQUENCE</scope>
    <source>
        <strain evidence="8">B1096_S55</strain>
    </source>
</reference>
<keyword evidence="4 7" id="KW-1133">Transmembrane helix</keyword>
<dbReference type="Proteomes" id="UP001057753">
    <property type="component" value="Unassembled WGS sequence"/>
</dbReference>
<dbReference type="AlphaFoldDB" id="A0A9Q4FYN3"/>
<gene>
    <name evidence="8" type="ORF">HXA33_05095</name>
</gene>
<accession>A0A9Q4FYN3</accession>
<evidence type="ECO:0000313" key="9">
    <source>
        <dbReference type="Proteomes" id="UP001057753"/>
    </source>
</evidence>
<keyword evidence="9" id="KW-1185">Reference proteome</keyword>
<evidence type="ECO:0000256" key="3">
    <source>
        <dbReference type="ARBA" id="ARBA00022692"/>
    </source>
</evidence>
<feature type="region of interest" description="Disordered" evidence="6">
    <location>
        <begin position="1"/>
        <end position="24"/>
    </location>
</feature>
<evidence type="ECO:0000256" key="2">
    <source>
        <dbReference type="ARBA" id="ARBA00022475"/>
    </source>
</evidence>
<keyword evidence="5 7" id="KW-0472">Membrane</keyword>
<evidence type="ECO:0000256" key="7">
    <source>
        <dbReference type="SAM" id="Phobius"/>
    </source>
</evidence>
<organism evidence="8 9">
    <name type="scientific">Salipaludibacillus agaradhaerens</name>
    <name type="common">Bacillus agaradhaerens</name>
    <dbReference type="NCBI Taxonomy" id="76935"/>
    <lineage>
        <taxon>Bacteria</taxon>
        <taxon>Bacillati</taxon>
        <taxon>Bacillota</taxon>
        <taxon>Bacilli</taxon>
        <taxon>Bacillales</taxon>
        <taxon>Bacillaceae</taxon>
    </lineage>
</organism>
<dbReference type="GO" id="GO:0005886">
    <property type="term" value="C:plasma membrane"/>
    <property type="evidence" value="ECO:0007669"/>
    <property type="project" value="UniProtKB-SubCell"/>
</dbReference>
<feature type="transmembrane region" description="Helical" evidence="7">
    <location>
        <begin position="56"/>
        <end position="78"/>
    </location>
</feature>
<dbReference type="RefSeq" id="WP_257820658.1">
    <property type="nucleotide sequence ID" value="NZ_JABXYM010000001.1"/>
</dbReference>
<evidence type="ECO:0000256" key="1">
    <source>
        <dbReference type="ARBA" id="ARBA00004651"/>
    </source>
</evidence>
<evidence type="ECO:0000256" key="4">
    <source>
        <dbReference type="ARBA" id="ARBA00022989"/>
    </source>
</evidence>
<feature type="transmembrane region" description="Helical" evidence="7">
    <location>
        <begin position="90"/>
        <end position="113"/>
    </location>
</feature>
<dbReference type="Pfam" id="PF03626">
    <property type="entry name" value="COX4_pro"/>
    <property type="match status" value="1"/>
</dbReference>
<comment type="subcellular location">
    <subcellularLocation>
        <location evidence="1">Cell membrane</location>
        <topology evidence="1">Multi-pass membrane protein</topology>
    </subcellularLocation>
</comment>
<evidence type="ECO:0000313" key="8">
    <source>
        <dbReference type="EMBL" id="MCR6095914.1"/>
    </source>
</evidence>
<sequence>MSSHSDPSAPLQGGPTKSTERKLKREGRTQLIAFVLMIFMTSMAFVSIGSDAIPNGFAIPFILMLAGIQVVLQLYFFMHMNEKGTAWINIMIWSGMFVAALTVGALMFLLGIVKY</sequence>
<keyword evidence="3 7" id="KW-0812">Transmembrane</keyword>
<feature type="transmembrane region" description="Helical" evidence="7">
    <location>
        <begin position="31"/>
        <end position="50"/>
    </location>
</feature>
<comment type="caution">
    <text evidence="8">The sequence shown here is derived from an EMBL/GenBank/DDBJ whole genome shotgun (WGS) entry which is preliminary data.</text>
</comment>
<keyword evidence="2" id="KW-1003">Cell membrane</keyword>
<proteinExistence type="predicted"/>
<name>A0A9Q4FYN3_SALAG</name>
<dbReference type="EMBL" id="JABXYM010000001">
    <property type="protein sequence ID" value="MCR6095914.1"/>
    <property type="molecule type" value="Genomic_DNA"/>
</dbReference>
<evidence type="ECO:0000256" key="5">
    <source>
        <dbReference type="ARBA" id="ARBA00023136"/>
    </source>
</evidence>
<evidence type="ECO:0000256" key="6">
    <source>
        <dbReference type="SAM" id="MobiDB-lite"/>
    </source>
</evidence>
<dbReference type="InterPro" id="IPR005171">
    <property type="entry name" value="Cyt_c_oxidase_su4_prok"/>
</dbReference>